<dbReference type="GO" id="GO:0015562">
    <property type="term" value="F:efflux transmembrane transporter activity"/>
    <property type="evidence" value="ECO:0007669"/>
    <property type="project" value="InterPro"/>
</dbReference>
<dbReference type="RefSeq" id="WP_128987032.1">
    <property type="nucleotide sequence ID" value="NZ_PDJZ01000010.1"/>
</dbReference>
<dbReference type="GO" id="GO:0015288">
    <property type="term" value="F:porin activity"/>
    <property type="evidence" value="ECO:0007669"/>
    <property type="project" value="TreeGrafter"/>
</dbReference>
<gene>
    <name evidence="10" type="ORF">CRU90_09395</name>
</gene>
<evidence type="ECO:0000256" key="6">
    <source>
        <dbReference type="ARBA" id="ARBA00023136"/>
    </source>
</evidence>
<evidence type="ECO:0000313" key="11">
    <source>
        <dbReference type="Proteomes" id="UP000290870"/>
    </source>
</evidence>
<dbReference type="PANTHER" id="PTHR30026:SF20">
    <property type="entry name" value="OUTER MEMBRANE PROTEIN TOLC"/>
    <property type="match status" value="1"/>
</dbReference>
<evidence type="ECO:0000256" key="2">
    <source>
        <dbReference type="ARBA" id="ARBA00007613"/>
    </source>
</evidence>
<dbReference type="OrthoDB" id="9780675at2"/>
<evidence type="ECO:0000256" key="8">
    <source>
        <dbReference type="SAM" id="Coils"/>
    </source>
</evidence>
<dbReference type="AlphaFoldDB" id="A0A4Q0ZCG2"/>
<dbReference type="InterPro" id="IPR051906">
    <property type="entry name" value="TolC-like"/>
</dbReference>
<feature type="signal peptide" evidence="9">
    <location>
        <begin position="1"/>
        <end position="21"/>
    </location>
</feature>
<keyword evidence="4" id="KW-1134">Transmembrane beta strand</keyword>
<sequence>MKKIKLITLSLTAFLAVNLNALTLDEAVQTALKNNFDIQSKSYDYYESLENVNLNKSNYLPKLDASYSYTDIDRPNMGVEAQSATASIALSYNLFNGFKDLALKESSQYLAKASSYSLNATKQDIVLNTKSAYLNYLDKQNAKETYESAYKLFKQQYEDSKNRYEQGIIAKNDLLQVQVNMSNAKQNVVKAQGDLNVARFELSNILGGVDLTNETIEKLDEESIQISNYDESLLENRSEIQALLFNLKSIKELEKSAKAGFYPKVDALVSHNKYYDGFSTNSIKTGEDNQNIAKVNATWNLFNGGYDDSMVTIYKTKYLSANSLLNKTKLEIKLQYENAKSNLEVALQNLETSKLALLQAQENYEIVKNRFDEGISTTTDLTDANYLLTQAKQGFNKAYFDKYLAISTLDRIFEKEVN</sequence>
<dbReference type="GO" id="GO:1990281">
    <property type="term" value="C:efflux pump complex"/>
    <property type="evidence" value="ECO:0007669"/>
    <property type="project" value="TreeGrafter"/>
</dbReference>
<comment type="similarity">
    <text evidence="2">Belongs to the outer membrane factor (OMF) (TC 1.B.17) family.</text>
</comment>
<evidence type="ECO:0000256" key="7">
    <source>
        <dbReference type="ARBA" id="ARBA00023237"/>
    </source>
</evidence>
<proteinExistence type="inferred from homology"/>
<accession>A0A4Q0ZCG2</accession>
<dbReference type="PANTHER" id="PTHR30026">
    <property type="entry name" value="OUTER MEMBRANE PROTEIN TOLC"/>
    <property type="match status" value="1"/>
</dbReference>
<keyword evidence="3" id="KW-0813">Transport</keyword>
<dbReference type="Gene3D" id="1.20.1600.10">
    <property type="entry name" value="Outer membrane efflux proteins (OEP)"/>
    <property type="match status" value="1"/>
</dbReference>
<evidence type="ECO:0000256" key="3">
    <source>
        <dbReference type="ARBA" id="ARBA00022448"/>
    </source>
</evidence>
<comment type="subcellular location">
    <subcellularLocation>
        <location evidence="1">Cell outer membrane</location>
    </subcellularLocation>
</comment>
<reference evidence="10 11" key="1">
    <citation type="submission" date="2017-10" db="EMBL/GenBank/DDBJ databases">
        <title>Genomics of the genus Arcobacter.</title>
        <authorList>
            <person name="Perez-Cataluna A."/>
            <person name="Figueras M.J."/>
        </authorList>
    </citation>
    <scope>NUCLEOTIDE SEQUENCE [LARGE SCALE GENOMIC DNA]</scope>
    <source>
        <strain evidence="10 11">F26</strain>
    </source>
</reference>
<keyword evidence="9" id="KW-0732">Signal</keyword>
<feature type="chain" id="PRO_5020284493" description="RND family efflux system, outer membrane channel protein, TolC family" evidence="9">
    <location>
        <begin position="22"/>
        <end position="418"/>
    </location>
</feature>
<comment type="caution">
    <text evidence="10">The sequence shown here is derived from an EMBL/GenBank/DDBJ whole genome shotgun (WGS) entry which is preliminary data.</text>
</comment>
<evidence type="ECO:0008006" key="12">
    <source>
        <dbReference type="Google" id="ProtNLM"/>
    </source>
</evidence>
<name>A0A4Q0ZCG2_9BACT</name>
<evidence type="ECO:0000256" key="5">
    <source>
        <dbReference type="ARBA" id="ARBA00022692"/>
    </source>
</evidence>
<dbReference type="GO" id="GO:0009279">
    <property type="term" value="C:cell outer membrane"/>
    <property type="evidence" value="ECO:0007669"/>
    <property type="project" value="UniProtKB-SubCell"/>
</dbReference>
<dbReference type="SUPFAM" id="SSF56954">
    <property type="entry name" value="Outer membrane efflux proteins (OEP)"/>
    <property type="match status" value="1"/>
</dbReference>
<keyword evidence="6" id="KW-0472">Membrane</keyword>
<evidence type="ECO:0000256" key="1">
    <source>
        <dbReference type="ARBA" id="ARBA00004442"/>
    </source>
</evidence>
<dbReference type="Proteomes" id="UP000290870">
    <property type="component" value="Unassembled WGS sequence"/>
</dbReference>
<feature type="coiled-coil region" evidence="8">
    <location>
        <begin position="329"/>
        <end position="363"/>
    </location>
</feature>
<evidence type="ECO:0000256" key="9">
    <source>
        <dbReference type="SAM" id="SignalP"/>
    </source>
</evidence>
<keyword evidence="7" id="KW-0998">Cell outer membrane</keyword>
<dbReference type="EMBL" id="PDJZ01000010">
    <property type="protein sequence ID" value="RXJ83592.1"/>
    <property type="molecule type" value="Genomic_DNA"/>
</dbReference>
<evidence type="ECO:0000256" key="4">
    <source>
        <dbReference type="ARBA" id="ARBA00022452"/>
    </source>
</evidence>
<keyword evidence="5" id="KW-0812">Transmembrane</keyword>
<dbReference type="Pfam" id="PF02321">
    <property type="entry name" value="OEP"/>
    <property type="match status" value="2"/>
</dbReference>
<dbReference type="InterPro" id="IPR003423">
    <property type="entry name" value="OMP_efflux"/>
</dbReference>
<evidence type="ECO:0000313" key="10">
    <source>
        <dbReference type="EMBL" id="RXJ83592.1"/>
    </source>
</evidence>
<keyword evidence="8" id="KW-0175">Coiled coil</keyword>
<protein>
    <recommendedName>
        <fullName evidence="12">RND family efflux system, outer membrane channel protein, TolC family</fullName>
    </recommendedName>
</protein>
<organism evidence="10 11">
    <name type="scientific">Arcobacter cloacae</name>
    <dbReference type="NCBI Taxonomy" id="1054034"/>
    <lineage>
        <taxon>Bacteria</taxon>
        <taxon>Pseudomonadati</taxon>
        <taxon>Campylobacterota</taxon>
        <taxon>Epsilonproteobacteria</taxon>
        <taxon>Campylobacterales</taxon>
        <taxon>Arcobacteraceae</taxon>
        <taxon>Arcobacter</taxon>
    </lineage>
</organism>